<comment type="caution">
    <text evidence="7">The sequence shown here is derived from an EMBL/GenBank/DDBJ whole genome shotgun (WGS) entry which is preliminary data.</text>
</comment>
<accession>A0ABD4XE06</accession>
<keyword evidence="4 6" id="KW-1133">Transmembrane helix</keyword>
<proteinExistence type="predicted"/>
<name>A0ABD4XE06_9RHOB</name>
<evidence type="ECO:0000256" key="1">
    <source>
        <dbReference type="ARBA" id="ARBA00004167"/>
    </source>
</evidence>
<dbReference type="EMBL" id="JARCJK010000011">
    <property type="protein sequence ID" value="MDE4167580.1"/>
    <property type="molecule type" value="Genomic_DNA"/>
</dbReference>
<keyword evidence="3 6" id="KW-0812">Transmembrane</keyword>
<dbReference type="PRINTS" id="PR00885">
    <property type="entry name" value="BCTERIALGSPH"/>
</dbReference>
<evidence type="ECO:0000256" key="5">
    <source>
        <dbReference type="ARBA" id="ARBA00023136"/>
    </source>
</evidence>
<evidence type="ECO:0000256" key="4">
    <source>
        <dbReference type="ARBA" id="ARBA00022989"/>
    </source>
</evidence>
<feature type="transmembrane region" description="Helical" evidence="6">
    <location>
        <begin position="26"/>
        <end position="47"/>
    </location>
</feature>
<dbReference type="SUPFAM" id="SSF54523">
    <property type="entry name" value="Pili subunits"/>
    <property type="match status" value="1"/>
</dbReference>
<evidence type="ECO:0000313" key="7">
    <source>
        <dbReference type="EMBL" id="MDE4167580.1"/>
    </source>
</evidence>
<organism evidence="7 8">
    <name type="scientific">Phaeobacter gallaeciensis</name>
    <dbReference type="NCBI Taxonomy" id="60890"/>
    <lineage>
        <taxon>Bacteria</taxon>
        <taxon>Pseudomonadati</taxon>
        <taxon>Pseudomonadota</taxon>
        <taxon>Alphaproteobacteria</taxon>
        <taxon>Rhodobacterales</taxon>
        <taxon>Roseobacteraceae</taxon>
        <taxon>Phaeobacter</taxon>
    </lineage>
</organism>
<dbReference type="NCBIfam" id="TIGR02532">
    <property type="entry name" value="IV_pilin_GFxxxE"/>
    <property type="match status" value="1"/>
</dbReference>
<dbReference type="RefSeq" id="WP_274840065.1">
    <property type="nucleotide sequence ID" value="NZ_JARCJF010000011.1"/>
</dbReference>
<evidence type="ECO:0000256" key="2">
    <source>
        <dbReference type="ARBA" id="ARBA00022481"/>
    </source>
</evidence>
<dbReference type="InterPro" id="IPR045584">
    <property type="entry name" value="Pilin-like"/>
</dbReference>
<dbReference type="InterPro" id="IPR012902">
    <property type="entry name" value="N_methyl_site"/>
</dbReference>
<dbReference type="Pfam" id="PF07963">
    <property type="entry name" value="N_methyl"/>
    <property type="match status" value="1"/>
</dbReference>
<dbReference type="Proteomes" id="UP001218364">
    <property type="component" value="Unassembled WGS sequence"/>
</dbReference>
<evidence type="ECO:0000313" key="8">
    <source>
        <dbReference type="Proteomes" id="UP001218364"/>
    </source>
</evidence>
<dbReference type="InterPro" id="IPR002416">
    <property type="entry name" value="T2SS_protein-GspH"/>
</dbReference>
<gene>
    <name evidence="7" type="ORF">PXK24_17935</name>
</gene>
<evidence type="ECO:0000256" key="6">
    <source>
        <dbReference type="SAM" id="Phobius"/>
    </source>
</evidence>
<sequence length="176" mass="18474">MGPELEPVCKAGPGAESGYHTAGFTLIELLISVAVLAVLAVGAVLALPGGAPRTGNDLALFRSQFTAARQLAITGQQARGLKITPQGIQLALNSDSGWQISERVLPWRGRVAFVARGTSQNTGQNTRTQAGAPDILLLADGQSTPFDITFTPAFAQRSPTRRCQSDGWTGLQCDEG</sequence>
<keyword evidence="5 6" id="KW-0472">Membrane</keyword>
<evidence type="ECO:0000256" key="3">
    <source>
        <dbReference type="ARBA" id="ARBA00022692"/>
    </source>
</evidence>
<dbReference type="GO" id="GO:0016020">
    <property type="term" value="C:membrane"/>
    <property type="evidence" value="ECO:0007669"/>
    <property type="project" value="UniProtKB-SubCell"/>
</dbReference>
<dbReference type="Gene3D" id="3.55.40.10">
    <property type="entry name" value="minor pseudopilin epsh domain"/>
    <property type="match status" value="1"/>
</dbReference>
<comment type="subcellular location">
    <subcellularLocation>
        <location evidence="1">Membrane</location>
        <topology evidence="1">Single-pass membrane protein</topology>
    </subcellularLocation>
</comment>
<keyword evidence="2" id="KW-0488">Methylation</keyword>
<dbReference type="AlphaFoldDB" id="A0ABD4XE06"/>
<dbReference type="PROSITE" id="PS00409">
    <property type="entry name" value="PROKAR_NTER_METHYL"/>
    <property type="match status" value="1"/>
</dbReference>
<protein>
    <submittedName>
        <fullName evidence="7">Prepilin-type N-terminal cleavage/methylation domain-containing protein</fullName>
    </submittedName>
</protein>
<reference evidence="7 8" key="1">
    <citation type="submission" date="2023-02" db="EMBL/GenBank/DDBJ databases">
        <title>Population genomics of bacteria associated with diatom.</title>
        <authorList>
            <person name="Xie J."/>
            <person name="Wang H."/>
        </authorList>
    </citation>
    <scope>NUCLEOTIDE SEQUENCE [LARGE SCALE GENOMIC DNA]</scope>
    <source>
        <strain evidence="7 8">PT47_8</strain>
    </source>
</reference>